<evidence type="ECO:0000259" key="3">
    <source>
        <dbReference type="SMART" id="SM00244"/>
    </source>
</evidence>
<accession>A0A2T5VEP3</accession>
<comment type="caution">
    <text evidence="4">The sequence shown here is derived from an EMBL/GenBank/DDBJ whole genome shotgun (WGS) entry which is preliminary data.</text>
</comment>
<name>A0A2T5VEP3_9HYPH</name>
<evidence type="ECO:0000313" key="4">
    <source>
        <dbReference type="EMBL" id="PTW62221.1"/>
    </source>
</evidence>
<dbReference type="PANTHER" id="PTHR10264:SF83">
    <property type="entry name" value="BLL5629 PROTEIN"/>
    <property type="match status" value="1"/>
</dbReference>
<dbReference type="SUPFAM" id="SSF117892">
    <property type="entry name" value="Band 7/SPFH domain"/>
    <property type="match status" value="1"/>
</dbReference>
<dbReference type="Gene3D" id="3.30.479.30">
    <property type="entry name" value="Band 7 domain"/>
    <property type="match status" value="1"/>
</dbReference>
<dbReference type="PANTHER" id="PTHR10264">
    <property type="entry name" value="BAND 7 PROTEIN-RELATED"/>
    <property type="match status" value="1"/>
</dbReference>
<dbReference type="AlphaFoldDB" id="A0A2T5VEP3"/>
<dbReference type="Gene3D" id="6.10.250.2090">
    <property type="match status" value="1"/>
</dbReference>
<dbReference type="Pfam" id="PF01145">
    <property type="entry name" value="Band_7"/>
    <property type="match status" value="1"/>
</dbReference>
<organism evidence="4 5">
    <name type="scientific">Breoghania corrubedonensis</name>
    <dbReference type="NCBI Taxonomy" id="665038"/>
    <lineage>
        <taxon>Bacteria</taxon>
        <taxon>Pseudomonadati</taxon>
        <taxon>Pseudomonadota</taxon>
        <taxon>Alphaproteobacteria</taxon>
        <taxon>Hyphomicrobiales</taxon>
        <taxon>Stappiaceae</taxon>
        <taxon>Breoghania</taxon>
    </lineage>
</organism>
<dbReference type="InterPro" id="IPR043202">
    <property type="entry name" value="Band-7_stomatin-like"/>
</dbReference>
<gene>
    <name evidence="4" type="ORF">C8N35_101259</name>
</gene>
<evidence type="ECO:0000256" key="2">
    <source>
        <dbReference type="ARBA" id="ARBA00008164"/>
    </source>
</evidence>
<dbReference type="FunFam" id="3.30.479.30:FF:000004">
    <property type="entry name" value="Putative membrane protease family, stomatin"/>
    <property type="match status" value="1"/>
</dbReference>
<dbReference type="GO" id="GO:0005886">
    <property type="term" value="C:plasma membrane"/>
    <property type="evidence" value="ECO:0007669"/>
    <property type="project" value="InterPro"/>
</dbReference>
<protein>
    <submittedName>
        <fullName evidence="4">SPFH domain-containing protein</fullName>
    </submittedName>
</protein>
<feature type="domain" description="Band 7" evidence="3">
    <location>
        <begin position="149"/>
        <end position="308"/>
    </location>
</feature>
<evidence type="ECO:0000313" key="5">
    <source>
        <dbReference type="Proteomes" id="UP000244081"/>
    </source>
</evidence>
<dbReference type="EMBL" id="QAYG01000001">
    <property type="protein sequence ID" value="PTW62221.1"/>
    <property type="molecule type" value="Genomic_DNA"/>
</dbReference>
<comment type="subcellular location">
    <subcellularLocation>
        <location evidence="1">Membrane</location>
        <topology evidence="1">Single-pass membrane protein</topology>
    </subcellularLocation>
</comment>
<dbReference type="GO" id="GO:0098552">
    <property type="term" value="C:side of membrane"/>
    <property type="evidence" value="ECO:0007669"/>
    <property type="project" value="UniProtKB-ARBA"/>
</dbReference>
<proteinExistence type="inferred from homology"/>
<comment type="similarity">
    <text evidence="2">Belongs to the band 7/mec-2 family.</text>
</comment>
<sequence length="381" mass="42248">MVMKLIERLLGFERRILTESQRAVVLYKGRFMGIYGPGEHRLPNRANRLVVELHDLARSAFVSAYDKALFRGRPELADEHLLEVRTGADEVALILRDGQFYGIQKPDARMVVWRDCGPWHVDHLDVSESLVVPKGTARHVLAAGKSAPVSTFEVAQGQCGLLFIEGAYVETLSPGTHLYWDVGRKVRASIIDLRRQALDVAGQEILTKDRVSIRINLMAEYTVTDPVKAATSVSDFTAALYRTLQLAFRKVLGAQTLDQILATKAAVDAEVLEKVRHDMAEIGLKVGEIAIKDVILPGEMREILNQVVAAEKQAEANVIRRREETNATRSLLNTAKVMAENPVMLRLKELEALEGIAGKVKSLTIHNGTQGLMNDLVSLTE</sequence>
<dbReference type="InterPro" id="IPR036013">
    <property type="entry name" value="Band_7/SPFH_dom_sf"/>
</dbReference>
<evidence type="ECO:0000256" key="1">
    <source>
        <dbReference type="ARBA" id="ARBA00004167"/>
    </source>
</evidence>
<keyword evidence="5" id="KW-1185">Reference proteome</keyword>
<reference evidence="4 5" key="1">
    <citation type="submission" date="2018-04" db="EMBL/GenBank/DDBJ databases">
        <title>Genomic Encyclopedia of Archaeal and Bacterial Type Strains, Phase II (KMG-II): from individual species to whole genera.</title>
        <authorList>
            <person name="Goeker M."/>
        </authorList>
    </citation>
    <scope>NUCLEOTIDE SEQUENCE [LARGE SCALE GENOMIC DNA]</scope>
    <source>
        <strain evidence="4 5">DSM 23382</strain>
    </source>
</reference>
<dbReference type="RefSeq" id="WP_342753474.1">
    <property type="nucleotide sequence ID" value="NZ_QAYG01000001.1"/>
</dbReference>
<dbReference type="Proteomes" id="UP000244081">
    <property type="component" value="Unassembled WGS sequence"/>
</dbReference>
<dbReference type="InterPro" id="IPR001107">
    <property type="entry name" value="Band_7"/>
</dbReference>
<dbReference type="CDD" id="cd13438">
    <property type="entry name" value="SPFH_eoslipins_u2"/>
    <property type="match status" value="1"/>
</dbReference>
<dbReference type="SMART" id="SM00244">
    <property type="entry name" value="PHB"/>
    <property type="match status" value="1"/>
</dbReference>